<accession>A0A7W7G4Y9</accession>
<comment type="caution">
    <text evidence="2">The sequence shown here is derived from an EMBL/GenBank/DDBJ whole genome shotgun (WGS) entry which is preliminary data.</text>
</comment>
<feature type="region of interest" description="Disordered" evidence="1">
    <location>
        <begin position="1"/>
        <end position="201"/>
    </location>
</feature>
<dbReference type="InterPro" id="IPR007922">
    <property type="entry name" value="DciA-like"/>
</dbReference>
<reference evidence="2 3" key="1">
    <citation type="submission" date="2020-08" db="EMBL/GenBank/DDBJ databases">
        <title>Sequencing the genomes of 1000 actinobacteria strains.</title>
        <authorList>
            <person name="Klenk H.-P."/>
        </authorList>
    </citation>
    <scope>NUCLEOTIDE SEQUENCE [LARGE SCALE GENOMIC DNA]</scope>
    <source>
        <strain evidence="2 3">DSM 45518</strain>
    </source>
</reference>
<gene>
    <name evidence="2" type="ORF">BKA14_006232</name>
</gene>
<feature type="region of interest" description="Disordered" evidence="1">
    <location>
        <begin position="290"/>
        <end position="314"/>
    </location>
</feature>
<dbReference type="Pfam" id="PF05258">
    <property type="entry name" value="DciA"/>
    <property type="match status" value="1"/>
</dbReference>
<dbReference type="PANTHER" id="PTHR36456:SF1">
    <property type="entry name" value="UPF0232 PROTEIN SCO3875"/>
    <property type="match status" value="1"/>
</dbReference>
<dbReference type="AlphaFoldDB" id="A0A7W7G4Y9"/>
<protein>
    <submittedName>
        <fullName evidence="2">Putative nucleic acid-binding Zn ribbon protein</fullName>
    </submittedName>
</protein>
<evidence type="ECO:0000313" key="3">
    <source>
        <dbReference type="Proteomes" id="UP000542742"/>
    </source>
</evidence>
<dbReference type="EMBL" id="JACHMF010000001">
    <property type="protein sequence ID" value="MBB4696084.1"/>
    <property type="molecule type" value="Genomic_DNA"/>
</dbReference>
<keyword evidence="3" id="KW-1185">Reference proteome</keyword>
<name>A0A7W7G4Y9_9ACTN</name>
<organism evidence="2 3">
    <name type="scientific">Paractinoplanes abujensis</name>
    <dbReference type="NCBI Taxonomy" id="882441"/>
    <lineage>
        <taxon>Bacteria</taxon>
        <taxon>Bacillati</taxon>
        <taxon>Actinomycetota</taxon>
        <taxon>Actinomycetes</taxon>
        <taxon>Micromonosporales</taxon>
        <taxon>Micromonosporaceae</taxon>
        <taxon>Paractinoplanes</taxon>
    </lineage>
</organism>
<dbReference type="Proteomes" id="UP000542742">
    <property type="component" value="Unassembled WGS sequence"/>
</dbReference>
<evidence type="ECO:0000256" key="1">
    <source>
        <dbReference type="SAM" id="MobiDB-lite"/>
    </source>
</evidence>
<evidence type="ECO:0000313" key="2">
    <source>
        <dbReference type="EMBL" id="MBB4696084.1"/>
    </source>
</evidence>
<sequence>MPNDNDRERHDDLVRERHQGLARERHADLSRGLRDDLVREQRPPRARGDRPDAPSTAERFYPQADPDGVARQELGAADDGWYAAEGARDRDERPAAAPPGVDHGRGGVRDPSEAHESSQGAAGFQGSEGAGRSSGPEDAAGSPGTEGAAGPQLARAVLDAALAKRREAARNPRRRGGGPGEGSGKRLRGYSGPGPDPRDPALFGDVLQRLMKARGWERPKAEATVFGAWEKVVGPDIAKHSRPVKLDAGVLTVEAESTAWATQLRLLAATLLRNIAKEVGHNVVTKLNIHGPAAPSWSKGPRRVQGRGPRDTYG</sequence>
<proteinExistence type="predicted"/>
<feature type="compositionally biased region" description="Basic and acidic residues" evidence="1">
    <location>
        <begin position="1"/>
        <end position="52"/>
    </location>
</feature>
<feature type="compositionally biased region" description="Basic and acidic residues" evidence="1">
    <location>
        <begin position="102"/>
        <end position="116"/>
    </location>
</feature>
<dbReference type="PANTHER" id="PTHR36456">
    <property type="entry name" value="UPF0232 PROTEIN SCO3875"/>
    <property type="match status" value="1"/>
</dbReference>